<dbReference type="InterPro" id="IPR012334">
    <property type="entry name" value="Pectin_lyas_fold"/>
</dbReference>
<protein>
    <recommendedName>
        <fullName evidence="1">Putative tail fiber protein gp53-like C-terminal domain-containing protein</fullName>
    </recommendedName>
</protein>
<evidence type="ECO:0000259" key="1">
    <source>
        <dbReference type="Pfam" id="PF21882"/>
    </source>
</evidence>
<dbReference type="Pfam" id="PF21882">
    <property type="entry name" value="Gp53-like_C"/>
    <property type="match status" value="1"/>
</dbReference>
<organism evidence="2 3">
    <name type="scientific">Phyllobacterium myrsinacearum</name>
    <dbReference type="NCBI Taxonomy" id="28101"/>
    <lineage>
        <taxon>Bacteria</taxon>
        <taxon>Pseudomonadati</taxon>
        <taxon>Pseudomonadota</taxon>
        <taxon>Alphaproteobacteria</taxon>
        <taxon>Hyphomicrobiales</taxon>
        <taxon>Phyllobacteriaceae</taxon>
        <taxon>Phyllobacterium</taxon>
    </lineage>
</organism>
<sequence length="553" mass="59316">MATQTTLRVGTSAEITALETIVLAADRAAAKLLDTAVIKALYLLEPGREGIFKWTSGNFSSLITVDVQEGVYLKANGVASSVGAWVRQRDGLDLNVTWFGASVDKVDNTTAFIAAANLFGFCSIYIPRGTFNFTATITSNAGFTHWYGEGRDQTILQWNADCDGFSFGAVSPSGSTVIEDMSLFTTVGAPTRAAIRGVFIPAMLKGLTVSRCTFRGETPFPDYWGTGIKTHNANSPVFSDLDFFGRSSTVSADWALTNAAIECTADTGVSLYMFDNIHTLNYHVGLKFSASTTPCIEGVFVRNCNLVFGNYGIHANFSAIPGTARTLHYDIQSSHVEATIQALYFNKVHTVTVKDILILAAPWQNLAGDMVQFVNCDKIDTDNIRIVKRPVHTTLRGIVLNGCTDASIKNTTGDSPAGRSLVRFEGAASGLVEDGKTRQEGAGIAFEDVSSTPTANRGGRLTAPNGWRWNGDILEQWGVFTGTTDVNGDIVVPYPRFFPNACYSVVAINSSTSNTVTGSEAVSTRSPGIGDVVVRCLGAANASRTIRWEAKGK</sequence>
<dbReference type="EMBL" id="JACGXN010000011">
    <property type="protein sequence ID" value="MBA8881102.1"/>
    <property type="molecule type" value="Genomic_DNA"/>
</dbReference>
<feature type="domain" description="Putative tail fiber protein gp53-like C-terminal" evidence="1">
    <location>
        <begin position="471"/>
        <end position="552"/>
    </location>
</feature>
<accession>A0A839EQM6</accession>
<dbReference type="Gene3D" id="2.160.20.10">
    <property type="entry name" value="Single-stranded right-handed beta-helix, Pectin lyase-like"/>
    <property type="match status" value="1"/>
</dbReference>
<gene>
    <name evidence="2" type="ORF">FHW16_004837</name>
</gene>
<dbReference type="Gene3D" id="2.60.40.3940">
    <property type="match status" value="1"/>
</dbReference>
<dbReference type="RefSeq" id="WP_182551719.1">
    <property type="nucleotide sequence ID" value="NZ_JACGXN010000011.1"/>
</dbReference>
<proteinExistence type="predicted"/>
<comment type="caution">
    <text evidence="2">The sequence shown here is derived from an EMBL/GenBank/DDBJ whole genome shotgun (WGS) entry which is preliminary data.</text>
</comment>
<dbReference type="InterPro" id="IPR054075">
    <property type="entry name" value="Gp53-like_C"/>
</dbReference>
<dbReference type="Proteomes" id="UP000549052">
    <property type="component" value="Unassembled WGS sequence"/>
</dbReference>
<evidence type="ECO:0000313" key="2">
    <source>
        <dbReference type="EMBL" id="MBA8881102.1"/>
    </source>
</evidence>
<dbReference type="SUPFAM" id="SSF51126">
    <property type="entry name" value="Pectin lyase-like"/>
    <property type="match status" value="1"/>
</dbReference>
<evidence type="ECO:0000313" key="3">
    <source>
        <dbReference type="Proteomes" id="UP000549052"/>
    </source>
</evidence>
<keyword evidence="3" id="KW-1185">Reference proteome</keyword>
<dbReference type="AlphaFoldDB" id="A0A839EQM6"/>
<dbReference type="InterPro" id="IPR011050">
    <property type="entry name" value="Pectin_lyase_fold/virulence"/>
</dbReference>
<name>A0A839EQM6_9HYPH</name>
<reference evidence="2 3" key="1">
    <citation type="submission" date="2020-07" db="EMBL/GenBank/DDBJ databases">
        <title>Genomic Encyclopedia of Type Strains, Phase IV (KMG-V): Genome sequencing to study the core and pangenomes of soil and plant-associated prokaryotes.</title>
        <authorList>
            <person name="Whitman W."/>
        </authorList>
    </citation>
    <scope>NUCLEOTIDE SEQUENCE [LARGE SCALE GENOMIC DNA]</scope>
    <source>
        <strain evidence="2 3">AN3</strain>
    </source>
</reference>